<proteinExistence type="predicted"/>
<dbReference type="InterPro" id="IPR011990">
    <property type="entry name" value="TPR-like_helical_dom_sf"/>
</dbReference>
<keyword evidence="2" id="KW-0812">Transmembrane</keyword>
<evidence type="ECO:0000313" key="3">
    <source>
        <dbReference type="EMBL" id="EUB62411.1"/>
    </source>
</evidence>
<dbReference type="Proteomes" id="UP000019149">
    <property type="component" value="Unassembled WGS sequence"/>
</dbReference>
<feature type="region of interest" description="Disordered" evidence="1">
    <location>
        <begin position="181"/>
        <end position="202"/>
    </location>
</feature>
<protein>
    <submittedName>
        <fullName evidence="3">Uncharacterized protein</fullName>
    </submittedName>
</protein>
<organism evidence="3 4">
    <name type="scientific">Echinococcus granulosus</name>
    <name type="common">Hydatid tapeworm</name>
    <dbReference type="NCBI Taxonomy" id="6210"/>
    <lineage>
        <taxon>Eukaryota</taxon>
        <taxon>Metazoa</taxon>
        <taxon>Spiralia</taxon>
        <taxon>Lophotrochozoa</taxon>
        <taxon>Platyhelminthes</taxon>
        <taxon>Cestoda</taxon>
        <taxon>Eucestoda</taxon>
        <taxon>Cyclophyllidea</taxon>
        <taxon>Taeniidae</taxon>
        <taxon>Echinococcus</taxon>
        <taxon>Echinococcus granulosus group</taxon>
    </lineage>
</organism>
<dbReference type="Gene3D" id="1.25.40.10">
    <property type="entry name" value="Tetratricopeptide repeat domain"/>
    <property type="match status" value="1"/>
</dbReference>
<dbReference type="InterPro" id="IPR006597">
    <property type="entry name" value="Sel1-like"/>
</dbReference>
<evidence type="ECO:0000313" key="4">
    <source>
        <dbReference type="Proteomes" id="UP000019149"/>
    </source>
</evidence>
<evidence type="ECO:0000256" key="2">
    <source>
        <dbReference type="SAM" id="Phobius"/>
    </source>
</evidence>
<comment type="caution">
    <text evidence="3">The sequence shown here is derived from an EMBL/GenBank/DDBJ whole genome shotgun (WGS) entry which is preliminary data.</text>
</comment>
<accession>W6UMR2</accession>
<dbReference type="KEGG" id="egl:EGR_02864"/>
<feature type="compositionally biased region" description="Basic and acidic residues" evidence="1">
    <location>
        <begin position="185"/>
        <end position="202"/>
    </location>
</feature>
<keyword evidence="2" id="KW-1133">Transmembrane helix</keyword>
<reference evidence="3 4" key="1">
    <citation type="journal article" date="2013" name="Nat. Genet.">
        <title>The genome of the hydatid tapeworm Echinococcus granulosus.</title>
        <authorList>
            <person name="Zheng H."/>
            <person name="Zhang W."/>
            <person name="Zhang L."/>
            <person name="Zhang Z."/>
            <person name="Li J."/>
            <person name="Lu G."/>
            <person name="Zhu Y."/>
            <person name="Wang Y."/>
            <person name="Huang Y."/>
            <person name="Liu J."/>
            <person name="Kang H."/>
            <person name="Chen J."/>
            <person name="Wang L."/>
            <person name="Chen A."/>
            <person name="Yu S."/>
            <person name="Gao Z."/>
            <person name="Jin L."/>
            <person name="Gu W."/>
            <person name="Wang Z."/>
            <person name="Zhao L."/>
            <person name="Shi B."/>
            <person name="Wen H."/>
            <person name="Lin R."/>
            <person name="Jones M.K."/>
            <person name="Brejova B."/>
            <person name="Vinar T."/>
            <person name="Zhao G."/>
            <person name="McManus D.P."/>
            <person name="Chen Z."/>
            <person name="Zhou Y."/>
            <person name="Wang S."/>
        </authorList>
    </citation>
    <scope>NUCLEOTIDE SEQUENCE [LARGE SCALE GENOMIC DNA]</scope>
</reference>
<dbReference type="STRING" id="6210.W6UMR2"/>
<name>W6UMR2_ECHGR</name>
<keyword evidence="4" id="KW-1185">Reference proteome</keyword>
<keyword evidence="2" id="KW-0472">Membrane</keyword>
<dbReference type="CTD" id="36338579"/>
<dbReference type="OrthoDB" id="2384430at2759"/>
<gene>
    <name evidence="3" type="ORF">EGR_02864</name>
</gene>
<sequence>MALGVSEESRLIASFLTMARWRGGKLPAYVERVPLARRRKPDTWMVVGVEIALVFVAICTGVFVYYRAHDLPFYATKFYAHLGSSEAQHLLSQYYLSRRDEDPEHAKQAEHWLTKAAEAGHGVASYNLAVAHIRGDLPSNSTPEASHLHRLLSQAVQQGVHEALGLLHYCGHGQCFKQQRRRRQQERQLRDKQLHSSLDRDP</sequence>
<dbReference type="EMBL" id="APAU02000013">
    <property type="protein sequence ID" value="EUB62411.1"/>
    <property type="molecule type" value="Genomic_DNA"/>
</dbReference>
<dbReference type="OMA" id="HFHVTHF"/>
<dbReference type="GeneID" id="36338579"/>
<dbReference type="RefSeq" id="XP_024353607.1">
    <property type="nucleotide sequence ID" value="XM_024492113.1"/>
</dbReference>
<feature type="transmembrane region" description="Helical" evidence="2">
    <location>
        <begin position="44"/>
        <end position="66"/>
    </location>
</feature>
<evidence type="ECO:0000256" key="1">
    <source>
        <dbReference type="SAM" id="MobiDB-lite"/>
    </source>
</evidence>
<dbReference type="SUPFAM" id="SSF81901">
    <property type="entry name" value="HCP-like"/>
    <property type="match status" value="1"/>
</dbReference>
<dbReference type="SMART" id="SM00671">
    <property type="entry name" value="SEL1"/>
    <property type="match status" value="2"/>
</dbReference>
<dbReference type="AlphaFoldDB" id="W6UMR2"/>